<dbReference type="PANTHER" id="PTHR13225">
    <property type="entry name" value="MISEXPRESSION SUPPRESSOR OF RAS 6"/>
    <property type="match status" value="1"/>
</dbReference>
<name>A0AAN9V4J9_9ORTH</name>
<keyword evidence="4" id="KW-1185">Reference proteome</keyword>
<proteinExistence type="inferred from homology"/>
<dbReference type="Proteomes" id="UP001378592">
    <property type="component" value="Unassembled WGS sequence"/>
</dbReference>
<dbReference type="Pfam" id="PF12640">
    <property type="entry name" value="UPF0489"/>
    <property type="match status" value="1"/>
</dbReference>
<accession>A0AAN9V4J9</accession>
<dbReference type="PANTHER" id="PTHR13225:SF3">
    <property type="entry name" value="UPF0489 PROTEIN C5ORF22"/>
    <property type="match status" value="1"/>
</dbReference>
<reference evidence="3 4" key="1">
    <citation type="submission" date="2024-03" db="EMBL/GenBank/DDBJ databases">
        <title>The genome assembly and annotation of the cricket Gryllus longicercus Weissman &amp; Gray.</title>
        <authorList>
            <person name="Szrajer S."/>
            <person name="Gray D."/>
            <person name="Ylla G."/>
        </authorList>
    </citation>
    <scope>NUCLEOTIDE SEQUENCE [LARGE SCALE GENOMIC DNA]</scope>
    <source>
        <strain evidence="3">DAG 2021-001</strain>
        <tissue evidence="3">Whole body minus gut</tissue>
    </source>
</reference>
<evidence type="ECO:0000256" key="2">
    <source>
        <dbReference type="SAM" id="MobiDB-lite"/>
    </source>
</evidence>
<dbReference type="EMBL" id="JAZDUA010000648">
    <property type="protein sequence ID" value="KAK7790290.1"/>
    <property type="molecule type" value="Genomic_DNA"/>
</dbReference>
<gene>
    <name evidence="3" type="ORF">R5R35_003869</name>
</gene>
<comment type="caution">
    <text evidence="3">The sequence shown here is derived from an EMBL/GenBank/DDBJ whole genome shotgun (WGS) entry which is preliminary data.</text>
</comment>
<protein>
    <submittedName>
        <fullName evidence="3">Uncharacterized protein</fullName>
    </submittedName>
</protein>
<feature type="compositionally biased region" description="Acidic residues" evidence="2">
    <location>
        <begin position="432"/>
        <end position="441"/>
    </location>
</feature>
<evidence type="ECO:0000256" key="1">
    <source>
        <dbReference type="ARBA" id="ARBA00007099"/>
    </source>
</evidence>
<dbReference type="AlphaFoldDB" id="A0AAN9V4J9"/>
<feature type="region of interest" description="Disordered" evidence="2">
    <location>
        <begin position="409"/>
        <end position="441"/>
    </location>
</feature>
<dbReference type="InterPro" id="IPR024131">
    <property type="entry name" value="UPF0489"/>
</dbReference>
<evidence type="ECO:0000313" key="3">
    <source>
        <dbReference type="EMBL" id="KAK7790290.1"/>
    </source>
</evidence>
<feature type="compositionally biased region" description="Basic and acidic residues" evidence="2">
    <location>
        <begin position="409"/>
        <end position="431"/>
    </location>
</feature>
<evidence type="ECO:0000313" key="4">
    <source>
        <dbReference type="Proteomes" id="UP001378592"/>
    </source>
</evidence>
<organism evidence="3 4">
    <name type="scientific">Gryllus longicercus</name>
    <dbReference type="NCBI Taxonomy" id="2509291"/>
    <lineage>
        <taxon>Eukaryota</taxon>
        <taxon>Metazoa</taxon>
        <taxon>Ecdysozoa</taxon>
        <taxon>Arthropoda</taxon>
        <taxon>Hexapoda</taxon>
        <taxon>Insecta</taxon>
        <taxon>Pterygota</taxon>
        <taxon>Neoptera</taxon>
        <taxon>Polyneoptera</taxon>
        <taxon>Orthoptera</taxon>
        <taxon>Ensifera</taxon>
        <taxon>Gryllidea</taxon>
        <taxon>Grylloidea</taxon>
        <taxon>Gryllidae</taxon>
        <taxon>Gryllinae</taxon>
        <taxon>Gryllus</taxon>
    </lineage>
</organism>
<comment type="similarity">
    <text evidence="1">Belongs to the UPF0489 family.</text>
</comment>
<sequence length="441" mass="49535">MATSSNDMCTVRSRNFKEIPIYVVDYHNDVLPFIYRCIGSKHLSLENNTLIHLDSHPDMGIPKGMPADAVWDKYELFSHLSIENWIIPAAYAGHFSSLVWVKPPWAHQIPQGSYSFFVGRDRASSDIKVTSTLPYFLSEALWASKEDLENAREVTLDVITFGACLSDASEAEVKKAEQVEAEALADVLRRRASEDGGLVLDVDLDFFSTLNPFLSMLPAADLYTRLHAIYDFQLPAADAPEEEIRAFQKRRSSQLDELEEIFRYMHKHRNLDGYPNPESPRIEQVRALARAVGAAYVDDPDVVDWELVHAAGCTCDAQAEAALPHHRTPRAHALRLARCAAAAVLRALPRPPTLLTVARSCEDEYCPLEDVDAIQDELLAALRRHLPPSTLLLDYERDSDEDDVLDHFFRGSSQRAEKVAGQHGPENKREDEGEGEEKEQG</sequence>